<keyword evidence="3" id="KW-1185">Reference proteome</keyword>
<comment type="caution">
    <text evidence="2">The sequence shown here is derived from an EMBL/GenBank/DDBJ whole genome shotgun (WGS) entry which is preliminary data.</text>
</comment>
<dbReference type="EMBL" id="RCHS01001971">
    <property type="protein sequence ID" value="RMX50382.1"/>
    <property type="molecule type" value="Genomic_DNA"/>
</dbReference>
<dbReference type="Proteomes" id="UP000275408">
    <property type="component" value="Unassembled WGS sequence"/>
</dbReference>
<name>A0A3M6U9M3_POCDA</name>
<accession>A0A3M6U9M3</accession>
<sequence>MSMSDHQSWVIRKREGSPTLHVALSSGTSLIPSNLLLDTQSTFGHHNSLKKESSDLKHRVNKSVNLEMKSVGVRNKNGDSSKVNRQTSQVFGQASKGASCRTAEEQEARPKPSYSR</sequence>
<evidence type="ECO:0000313" key="3">
    <source>
        <dbReference type="Proteomes" id="UP000275408"/>
    </source>
</evidence>
<evidence type="ECO:0000256" key="1">
    <source>
        <dbReference type="SAM" id="MobiDB-lite"/>
    </source>
</evidence>
<dbReference type="AlphaFoldDB" id="A0A3M6U9M3"/>
<feature type="region of interest" description="Disordered" evidence="1">
    <location>
        <begin position="67"/>
        <end position="116"/>
    </location>
</feature>
<protein>
    <submittedName>
        <fullName evidence="2">Uncharacterized protein</fullName>
    </submittedName>
</protein>
<organism evidence="2 3">
    <name type="scientific">Pocillopora damicornis</name>
    <name type="common">Cauliflower coral</name>
    <name type="synonym">Millepora damicornis</name>
    <dbReference type="NCBI Taxonomy" id="46731"/>
    <lineage>
        <taxon>Eukaryota</taxon>
        <taxon>Metazoa</taxon>
        <taxon>Cnidaria</taxon>
        <taxon>Anthozoa</taxon>
        <taxon>Hexacorallia</taxon>
        <taxon>Scleractinia</taxon>
        <taxon>Astrocoeniina</taxon>
        <taxon>Pocilloporidae</taxon>
        <taxon>Pocillopora</taxon>
    </lineage>
</organism>
<proteinExistence type="predicted"/>
<reference evidence="2 3" key="1">
    <citation type="journal article" date="2018" name="Sci. Rep.">
        <title>Comparative analysis of the Pocillopora damicornis genome highlights role of immune system in coral evolution.</title>
        <authorList>
            <person name="Cunning R."/>
            <person name="Bay R.A."/>
            <person name="Gillette P."/>
            <person name="Baker A.C."/>
            <person name="Traylor-Knowles N."/>
        </authorList>
    </citation>
    <scope>NUCLEOTIDE SEQUENCE [LARGE SCALE GENOMIC DNA]</scope>
    <source>
        <strain evidence="2">RSMAS</strain>
        <tissue evidence="2">Whole animal</tissue>
    </source>
</reference>
<feature type="compositionally biased region" description="Polar residues" evidence="1">
    <location>
        <begin position="78"/>
        <end position="92"/>
    </location>
</feature>
<evidence type="ECO:0000313" key="2">
    <source>
        <dbReference type="EMBL" id="RMX50382.1"/>
    </source>
</evidence>
<gene>
    <name evidence="2" type="ORF">pdam_00025754</name>
</gene>